<organism evidence="2 3">
    <name type="scientific">Modicella reniformis</name>
    <dbReference type="NCBI Taxonomy" id="1440133"/>
    <lineage>
        <taxon>Eukaryota</taxon>
        <taxon>Fungi</taxon>
        <taxon>Fungi incertae sedis</taxon>
        <taxon>Mucoromycota</taxon>
        <taxon>Mortierellomycotina</taxon>
        <taxon>Mortierellomycetes</taxon>
        <taxon>Mortierellales</taxon>
        <taxon>Mortierellaceae</taxon>
        <taxon>Modicella</taxon>
    </lineage>
</organism>
<protein>
    <submittedName>
        <fullName evidence="2">Uncharacterized protein</fullName>
    </submittedName>
</protein>
<dbReference type="AlphaFoldDB" id="A0A9P6IU56"/>
<feature type="compositionally biased region" description="Low complexity" evidence="1">
    <location>
        <begin position="216"/>
        <end position="231"/>
    </location>
</feature>
<accession>A0A9P6IU56</accession>
<gene>
    <name evidence="2" type="ORF">BGZ65_008331</name>
</gene>
<feature type="compositionally biased region" description="Low complexity" evidence="1">
    <location>
        <begin position="281"/>
        <end position="292"/>
    </location>
</feature>
<evidence type="ECO:0000256" key="1">
    <source>
        <dbReference type="SAM" id="MobiDB-lite"/>
    </source>
</evidence>
<keyword evidence="3" id="KW-1185">Reference proteome</keyword>
<name>A0A9P6IU56_9FUNG</name>
<comment type="caution">
    <text evidence="2">The sequence shown here is derived from an EMBL/GenBank/DDBJ whole genome shotgun (WGS) entry which is preliminary data.</text>
</comment>
<evidence type="ECO:0000313" key="2">
    <source>
        <dbReference type="EMBL" id="KAF9948067.1"/>
    </source>
</evidence>
<sequence>MTLDSDIENTAPLQNTLDPSSSPSSPSPADKITDKDMEEFGYNSTPSYPIFFSFSEELQAIVNDNAAAAEEAKATVRQYQAMKQPRTTMLSSSSLWPPSLLSSNQPVQQQHKKHTNLFAGPSIAAALAGRGFGHLTSKKSMPLSPQQPRPQPQPQPPVGSPTKKQRSPPQLTLEKHYKLLTRQCEAIFEEPEEAVAKSMKIVHTLGLLASDLNNNTTTTTATTSTNTIMTETTRHENDDSDELSARNLKLATRYCYHRQPSSTRRNRAIGDAKDKDKDNDNNGNDNGRDGNNFEPKTGSETKTVIGFN</sequence>
<dbReference type="EMBL" id="JAAAHW010007472">
    <property type="protein sequence ID" value="KAF9948067.1"/>
    <property type="molecule type" value="Genomic_DNA"/>
</dbReference>
<dbReference type="Proteomes" id="UP000749646">
    <property type="component" value="Unassembled WGS sequence"/>
</dbReference>
<reference evidence="2" key="1">
    <citation type="journal article" date="2020" name="Fungal Divers.">
        <title>Resolving the Mortierellaceae phylogeny through synthesis of multi-gene phylogenetics and phylogenomics.</title>
        <authorList>
            <person name="Vandepol N."/>
            <person name="Liber J."/>
            <person name="Desiro A."/>
            <person name="Na H."/>
            <person name="Kennedy M."/>
            <person name="Barry K."/>
            <person name="Grigoriev I.V."/>
            <person name="Miller A.N."/>
            <person name="O'Donnell K."/>
            <person name="Stajich J.E."/>
            <person name="Bonito G."/>
        </authorList>
    </citation>
    <scope>NUCLEOTIDE SEQUENCE</scope>
    <source>
        <strain evidence="2">MES-2147</strain>
    </source>
</reference>
<feature type="region of interest" description="Disordered" evidence="1">
    <location>
        <begin position="216"/>
        <end position="242"/>
    </location>
</feature>
<feature type="region of interest" description="Disordered" evidence="1">
    <location>
        <begin position="1"/>
        <end position="39"/>
    </location>
</feature>
<dbReference type="OrthoDB" id="2110451at2759"/>
<proteinExistence type="predicted"/>
<feature type="region of interest" description="Disordered" evidence="1">
    <location>
        <begin position="256"/>
        <end position="308"/>
    </location>
</feature>
<feature type="compositionally biased region" description="Basic and acidic residues" evidence="1">
    <location>
        <begin position="268"/>
        <end position="280"/>
    </location>
</feature>
<feature type="region of interest" description="Disordered" evidence="1">
    <location>
        <begin position="134"/>
        <end position="171"/>
    </location>
</feature>
<feature type="compositionally biased region" description="Pro residues" evidence="1">
    <location>
        <begin position="145"/>
        <end position="159"/>
    </location>
</feature>
<feature type="compositionally biased region" description="Low complexity" evidence="1">
    <location>
        <begin position="19"/>
        <end position="28"/>
    </location>
</feature>
<evidence type="ECO:0000313" key="3">
    <source>
        <dbReference type="Proteomes" id="UP000749646"/>
    </source>
</evidence>